<keyword evidence="4 11" id="KW-0028">Amino-acid biosynthesis</keyword>
<dbReference type="Pfam" id="PF01202">
    <property type="entry name" value="SKI"/>
    <property type="match status" value="1"/>
</dbReference>
<dbReference type="GO" id="GO:0009423">
    <property type="term" value="P:chorismate biosynthetic process"/>
    <property type="evidence" value="ECO:0007669"/>
    <property type="project" value="UniProtKB-UniRule"/>
</dbReference>
<dbReference type="Gene3D" id="3.40.50.300">
    <property type="entry name" value="P-loop containing nucleotide triphosphate hydrolases"/>
    <property type="match status" value="1"/>
</dbReference>
<feature type="binding site" evidence="11">
    <location>
        <position position="78"/>
    </location>
    <ligand>
        <name>substrate</name>
    </ligand>
</feature>
<dbReference type="GO" id="GO:0009073">
    <property type="term" value="P:aromatic amino acid family biosynthetic process"/>
    <property type="evidence" value="ECO:0007669"/>
    <property type="project" value="UniProtKB-KW"/>
</dbReference>
<dbReference type="PRINTS" id="PR01100">
    <property type="entry name" value="SHIKIMTKNASE"/>
</dbReference>
<dbReference type="OrthoDB" id="9800332at2"/>
<evidence type="ECO:0000256" key="8">
    <source>
        <dbReference type="ARBA" id="ARBA00022840"/>
    </source>
</evidence>
<evidence type="ECO:0000256" key="6">
    <source>
        <dbReference type="ARBA" id="ARBA00022741"/>
    </source>
</evidence>
<feature type="binding site" evidence="11">
    <location>
        <position position="150"/>
    </location>
    <ligand>
        <name>ATP</name>
        <dbReference type="ChEBI" id="CHEBI:30616"/>
    </ligand>
</feature>
<dbReference type="InterPro" id="IPR027417">
    <property type="entry name" value="P-loop_NTPase"/>
</dbReference>
<comment type="subunit">
    <text evidence="11">Monomer.</text>
</comment>
<evidence type="ECO:0000313" key="12">
    <source>
        <dbReference type="EMBL" id="KOO43940.1"/>
    </source>
</evidence>
<dbReference type="GO" id="GO:0008652">
    <property type="term" value="P:amino acid biosynthetic process"/>
    <property type="evidence" value="ECO:0007669"/>
    <property type="project" value="UniProtKB-KW"/>
</dbReference>
<keyword evidence="6 11" id="KW-0547">Nucleotide-binding</keyword>
<comment type="function">
    <text evidence="11">Catalyzes the specific phosphorylation of the 3-hydroxyl group of shikimic acid using ATP as a cosubstrate.</text>
</comment>
<keyword evidence="5 11" id="KW-0808">Transferase</keyword>
<dbReference type="GO" id="GO:0000287">
    <property type="term" value="F:magnesium ion binding"/>
    <property type="evidence" value="ECO:0007669"/>
    <property type="project" value="UniProtKB-UniRule"/>
</dbReference>
<dbReference type="GO" id="GO:0004765">
    <property type="term" value="F:shikimate kinase activity"/>
    <property type="evidence" value="ECO:0007669"/>
    <property type="project" value="UniProtKB-UniRule"/>
</dbReference>
<evidence type="ECO:0000256" key="1">
    <source>
        <dbReference type="ARBA" id="ARBA00004842"/>
    </source>
</evidence>
<evidence type="ECO:0000256" key="11">
    <source>
        <dbReference type="HAMAP-Rule" id="MF_00109"/>
    </source>
</evidence>
<keyword evidence="7 11" id="KW-0418">Kinase</keyword>
<keyword evidence="11" id="KW-0963">Cytoplasm</keyword>
<dbReference type="GO" id="GO:0005829">
    <property type="term" value="C:cytosol"/>
    <property type="evidence" value="ECO:0007669"/>
    <property type="project" value="TreeGrafter"/>
</dbReference>
<comment type="similarity">
    <text evidence="2 11">Belongs to the shikimate kinase family.</text>
</comment>
<feature type="binding site" evidence="11">
    <location>
        <position position="116"/>
    </location>
    <ligand>
        <name>ATP</name>
        <dbReference type="ChEBI" id="CHEBI:30616"/>
    </ligand>
</feature>
<accession>A0A0M0KYQ6</accession>
<comment type="catalytic activity">
    <reaction evidence="10 11">
        <text>shikimate + ATP = 3-phosphoshikimate + ADP + H(+)</text>
        <dbReference type="Rhea" id="RHEA:13121"/>
        <dbReference type="ChEBI" id="CHEBI:15378"/>
        <dbReference type="ChEBI" id="CHEBI:30616"/>
        <dbReference type="ChEBI" id="CHEBI:36208"/>
        <dbReference type="ChEBI" id="CHEBI:145989"/>
        <dbReference type="ChEBI" id="CHEBI:456216"/>
        <dbReference type="EC" id="2.7.1.71"/>
    </reaction>
</comment>
<evidence type="ECO:0000313" key="13">
    <source>
        <dbReference type="Proteomes" id="UP000037558"/>
    </source>
</evidence>
<dbReference type="CDD" id="cd00464">
    <property type="entry name" value="SK"/>
    <property type="match status" value="1"/>
</dbReference>
<feature type="binding site" evidence="11">
    <location>
        <position position="57"/>
    </location>
    <ligand>
        <name>substrate</name>
    </ligand>
</feature>
<dbReference type="PATRIC" id="fig|284581.3.peg.3974"/>
<reference evidence="13" key="1">
    <citation type="submission" date="2015-08" db="EMBL/GenBank/DDBJ databases">
        <title>Fjat-14210 dsm16467.</title>
        <authorList>
            <person name="Liu B."/>
            <person name="Wang J."/>
            <person name="Zhu Y."/>
            <person name="Liu G."/>
            <person name="Chen Q."/>
            <person name="Chen Z."/>
            <person name="Lan J."/>
            <person name="Che J."/>
            <person name="Ge C."/>
            <person name="Shi H."/>
            <person name="Pan Z."/>
            <person name="Liu X."/>
        </authorList>
    </citation>
    <scope>NUCLEOTIDE SEQUENCE [LARGE SCALE GENOMIC DNA]</scope>
    <source>
        <strain evidence="13">DSM 16467</strain>
    </source>
</reference>
<evidence type="ECO:0000256" key="5">
    <source>
        <dbReference type="ARBA" id="ARBA00022679"/>
    </source>
</evidence>
<dbReference type="AlphaFoldDB" id="A0A0M0KYQ6"/>
<dbReference type="InterPro" id="IPR031322">
    <property type="entry name" value="Shikimate/glucono_kinase"/>
</dbReference>
<evidence type="ECO:0000256" key="9">
    <source>
        <dbReference type="ARBA" id="ARBA00023141"/>
    </source>
</evidence>
<dbReference type="Proteomes" id="UP000037558">
    <property type="component" value="Unassembled WGS sequence"/>
</dbReference>
<protein>
    <recommendedName>
        <fullName evidence="3 11">Shikimate kinase</fullName>
        <shortName evidence="11">SK</shortName>
        <ecNumber evidence="3 11">2.7.1.71</ecNumber>
    </recommendedName>
</protein>
<feature type="binding site" evidence="11">
    <location>
        <position position="33"/>
    </location>
    <ligand>
        <name>substrate</name>
    </ligand>
</feature>
<sequence>MKSVYIVGFMGAGKTTVSEALKAKLECQVVDVDHYIVEKEGRTIAEIFERDGEAFFRDLEHRYLKEITTEDVIVSTGGGMFAEERNRTFIKENGISIYLHADWNEIRSRIQGDTGRPLVQEHSLDGLQSLLEKRRPFYEQADFTVDTTGRTVEDICTEVLGLIK</sequence>
<name>A0A0M0KYQ6_9BACI</name>
<evidence type="ECO:0000256" key="2">
    <source>
        <dbReference type="ARBA" id="ARBA00006997"/>
    </source>
</evidence>
<dbReference type="InterPro" id="IPR000623">
    <property type="entry name" value="Shikimate_kinase/TSH1"/>
</dbReference>
<evidence type="ECO:0000256" key="10">
    <source>
        <dbReference type="ARBA" id="ARBA00048567"/>
    </source>
</evidence>
<keyword evidence="13" id="KW-1185">Reference proteome</keyword>
<proteinExistence type="inferred from homology"/>
<dbReference type="SUPFAM" id="SSF52540">
    <property type="entry name" value="P-loop containing nucleoside triphosphate hydrolases"/>
    <property type="match status" value="1"/>
</dbReference>
<dbReference type="RefSeq" id="WP_053402145.1">
    <property type="nucleotide sequence ID" value="NZ_LILC01000019.1"/>
</dbReference>
<gene>
    <name evidence="11" type="primary">aroK</name>
    <name evidence="12" type="ORF">AMD01_14530</name>
</gene>
<dbReference type="PROSITE" id="PS01128">
    <property type="entry name" value="SHIKIMATE_KINASE"/>
    <property type="match status" value="1"/>
</dbReference>
<keyword evidence="8 11" id="KW-0067">ATP-binding</keyword>
<dbReference type="PANTHER" id="PTHR21087">
    <property type="entry name" value="SHIKIMATE KINASE"/>
    <property type="match status" value="1"/>
</dbReference>
<comment type="subcellular location">
    <subcellularLocation>
        <location evidence="11">Cytoplasm</location>
    </subcellularLocation>
</comment>
<keyword evidence="11" id="KW-0479">Metal-binding</keyword>
<evidence type="ECO:0000256" key="4">
    <source>
        <dbReference type="ARBA" id="ARBA00022605"/>
    </source>
</evidence>
<dbReference type="PANTHER" id="PTHR21087:SF16">
    <property type="entry name" value="SHIKIMATE KINASE 1, CHLOROPLASTIC"/>
    <property type="match status" value="1"/>
</dbReference>
<comment type="pathway">
    <text evidence="1 11">Metabolic intermediate biosynthesis; chorismate biosynthesis; chorismate from D-erythrose 4-phosphate and phosphoenolpyruvate: step 5/7.</text>
</comment>
<dbReference type="STRING" id="284581.AMD01_14530"/>
<keyword evidence="9 11" id="KW-0057">Aromatic amino acid biosynthesis</keyword>
<dbReference type="HAMAP" id="MF_00109">
    <property type="entry name" value="Shikimate_kinase"/>
    <property type="match status" value="1"/>
</dbReference>
<dbReference type="UniPathway" id="UPA00053">
    <property type="reaction ID" value="UER00088"/>
</dbReference>
<feature type="binding site" evidence="11">
    <location>
        <position position="134"/>
    </location>
    <ligand>
        <name>substrate</name>
    </ligand>
</feature>
<organism evidence="12 13">
    <name type="scientific">Priestia koreensis</name>
    <dbReference type="NCBI Taxonomy" id="284581"/>
    <lineage>
        <taxon>Bacteria</taxon>
        <taxon>Bacillati</taxon>
        <taxon>Bacillota</taxon>
        <taxon>Bacilli</taxon>
        <taxon>Bacillales</taxon>
        <taxon>Bacillaceae</taxon>
        <taxon>Priestia</taxon>
    </lineage>
</organism>
<dbReference type="InterPro" id="IPR023000">
    <property type="entry name" value="Shikimate_kinase_CS"/>
</dbReference>
<feature type="binding site" evidence="11">
    <location>
        <position position="15"/>
    </location>
    <ligand>
        <name>Mg(2+)</name>
        <dbReference type="ChEBI" id="CHEBI:18420"/>
    </ligand>
</feature>
<comment type="caution">
    <text evidence="12">The sequence shown here is derived from an EMBL/GenBank/DDBJ whole genome shotgun (WGS) entry which is preliminary data.</text>
</comment>
<comment type="cofactor">
    <cofactor evidence="11">
        <name>Mg(2+)</name>
        <dbReference type="ChEBI" id="CHEBI:18420"/>
    </cofactor>
    <text evidence="11">Binds 1 Mg(2+) ion per subunit.</text>
</comment>
<dbReference type="EC" id="2.7.1.71" evidence="3 11"/>
<keyword evidence="11" id="KW-0460">Magnesium</keyword>
<evidence type="ECO:0000256" key="7">
    <source>
        <dbReference type="ARBA" id="ARBA00022777"/>
    </source>
</evidence>
<feature type="binding site" evidence="11">
    <location>
        <begin position="11"/>
        <end position="16"/>
    </location>
    <ligand>
        <name>ATP</name>
        <dbReference type="ChEBI" id="CHEBI:30616"/>
    </ligand>
</feature>
<dbReference type="EMBL" id="LILC01000019">
    <property type="protein sequence ID" value="KOO43940.1"/>
    <property type="molecule type" value="Genomic_DNA"/>
</dbReference>
<dbReference type="GO" id="GO:0005524">
    <property type="term" value="F:ATP binding"/>
    <property type="evidence" value="ECO:0007669"/>
    <property type="project" value="UniProtKB-UniRule"/>
</dbReference>
<evidence type="ECO:0000256" key="3">
    <source>
        <dbReference type="ARBA" id="ARBA00012154"/>
    </source>
</evidence>